<dbReference type="OrthoDB" id="5429442at2759"/>
<evidence type="ECO:0000313" key="2">
    <source>
        <dbReference type="Proteomes" id="UP000005206"/>
    </source>
</evidence>
<dbReference type="Proteomes" id="UP000005206">
    <property type="component" value="Chromosome 11"/>
</dbReference>
<protein>
    <submittedName>
        <fullName evidence="1">Uncharacterized protein</fullName>
    </submittedName>
</protein>
<dbReference type="EMBL" id="GG698927">
    <property type="protein sequence ID" value="EEU36662.1"/>
    <property type="molecule type" value="Genomic_DNA"/>
</dbReference>
<dbReference type="VEuPathDB" id="FungiDB:NECHADRAFT_86605"/>
<dbReference type="RefSeq" id="XP_003042375.1">
    <property type="nucleotide sequence ID" value="XM_003042329.1"/>
</dbReference>
<dbReference type="OMA" id="NKWDYES"/>
<organism evidence="1 2">
    <name type="scientific">Fusarium vanettenii (strain ATCC MYA-4622 / CBS 123669 / FGSC 9596 / NRRL 45880 / 77-13-4)</name>
    <name type="common">Fusarium solani subsp. pisi</name>
    <dbReference type="NCBI Taxonomy" id="660122"/>
    <lineage>
        <taxon>Eukaryota</taxon>
        <taxon>Fungi</taxon>
        <taxon>Dikarya</taxon>
        <taxon>Ascomycota</taxon>
        <taxon>Pezizomycotina</taxon>
        <taxon>Sordariomycetes</taxon>
        <taxon>Hypocreomycetidae</taxon>
        <taxon>Hypocreales</taxon>
        <taxon>Nectriaceae</taxon>
        <taxon>Fusarium</taxon>
        <taxon>Fusarium solani species complex</taxon>
        <taxon>Fusarium vanettenii</taxon>
    </lineage>
</organism>
<sequence length="596" mass="67094">MPCPSRDEIGFGPSSDPERWDRFFALSEDAINDALGKLFEQRKEHKELIYSGSPESGALKATVLQPMVRFEPEHEGCVTLVVPIHTGTIQHQDVTVDLEGWQLAVNVQLSSLLSPSDDAIKMENGTDRQPTKLLAGEYSIYRLFAALSEAPWTLNETSTLVQHENKGVPLLEHLENNVEPSKSALILEALKEWATNHETSDFYTLGLDLQLPTIQDDSLTPTHEATSLHVQLSYYVSDDEYDNAIDQGKEPQGSKQNRRGCLVFCEKINSRQPPESRELEFTANLANEQNKLVKQPGGALGTAAIRRAAFFGMYLLPELQQICAGIHLVPIEPLYKINHAKSGIMRYRIEPTIFDSKLSDAVSEKDRRLIAEARPSDPRDAFYAFERQQDTAWLWKKTSKAPGNRSSVHKFEDKWDAVYDMTTKTSVNVETFPGTSRVVLKAQSKFVSIYNQEDPRSMSNGWVGTSDEINIKFKLVIQLANDEGSGENGIITPVISNLNTATGLPSKYKLDIGYPYCNSMTLNGRVYQQEELLVKLMHMHRNLFSEMTNRFQRAGRFVAPGTSSLDFKDPKITHQGDLCWHLNYRPLSEGRVSVRP</sequence>
<reference evidence="1 2" key="1">
    <citation type="journal article" date="2009" name="PLoS Genet.">
        <title>The genome of Nectria haematococca: contribution of supernumerary chromosomes to gene expansion.</title>
        <authorList>
            <person name="Coleman J.J."/>
            <person name="Rounsley S.D."/>
            <person name="Rodriguez-Carres M."/>
            <person name="Kuo A."/>
            <person name="Wasmann C.C."/>
            <person name="Grimwood J."/>
            <person name="Schmutz J."/>
            <person name="Taga M."/>
            <person name="White G.J."/>
            <person name="Zhou S."/>
            <person name="Schwartz D.C."/>
            <person name="Freitag M."/>
            <person name="Ma L.J."/>
            <person name="Danchin E.G."/>
            <person name="Henrissat B."/>
            <person name="Coutinho P.M."/>
            <person name="Nelson D.R."/>
            <person name="Straney D."/>
            <person name="Napoli C.A."/>
            <person name="Barker B.M."/>
            <person name="Gribskov M."/>
            <person name="Rep M."/>
            <person name="Kroken S."/>
            <person name="Molnar I."/>
            <person name="Rensing C."/>
            <person name="Kennell J.C."/>
            <person name="Zamora J."/>
            <person name="Farman M.L."/>
            <person name="Selker E.U."/>
            <person name="Salamov A."/>
            <person name="Shapiro H."/>
            <person name="Pangilinan J."/>
            <person name="Lindquist E."/>
            <person name="Lamers C."/>
            <person name="Grigoriev I.V."/>
            <person name="Geiser D.M."/>
            <person name="Covert S.F."/>
            <person name="Temporini E."/>
            <person name="Vanetten H.D."/>
        </authorList>
    </citation>
    <scope>NUCLEOTIDE SEQUENCE [LARGE SCALE GENOMIC DNA]</scope>
    <source>
        <strain evidence="2">ATCC MYA-4622 / CBS 123669 / FGSC 9596 / NRRL 45880 / 77-13-4</strain>
    </source>
</reference>
<evidence type="ECO:0000313" key="1">
    <source>
        <dbReference type="EMBL" id="EEU36662.1"/>
    </source>
</evidence>
<dbReference type="eggNOG" id="ENOG502SPDR">
    <property type="taxonomic scope" value="Eukaryota"/>
</dbReference>
<proteinExistence type="predicted"/>
<dbReference type="GeneID" id="9669780"/>
<dbReference type="InParanoid" id="C7ZHD2"/>
<dbReference type="AlphaFoldDB" id="C7ZHD2"/>
<dbReference type="KEGG" id="nhe:NECHADRAFT_86605"/>
<dbReference type="STRING" id="660122.C7ZHD2"/>
<name>C7ZHD2_FUSV7</name>
<keyword evidence="2" id="KW-1185">Reference proteome</keyword>
<accession>C7ZHD2</accession>
<dbReference type="HOGENOM" id="CLU_019897_0_0_1"/>
<gene>
    <name evidence="1" type="ORF">NECHADRAFT_86605</name>
</gene>